<evidence type="ECO:0000256" key="2">
    <source>
        <dbReference type="ARBA" id="ARBA00004141"/>
    </source>
</evidence>
<comment type="caution">
    <text evidence="8">The sequence shown here is derived from an EMBL/GenBank/DDBJ whole genome shotgun (WGS) entry which is preliminary data.</text>
</comment>
<evidence type="ECO:0000256" key="6">
    <source>
        <dbReference type="ARBA" id="ARBA00023136"/>
    </source>
</evidence>
<dbReference type="InterPro" id="IPR002657">
    <property type="entry name" value="BilAc:Na_symport/Acr3"/>
</dbReference>
<evidence type="ECO:0000313" key="8">
    <source>
        <dbReference type="EMBL" id="RVW50709.1"/>
    </source>
</evidence>
<dbReference type="GO" id="GO:0009941">
    <property type="term" value="C:chloroplast envelope"/>
    <property type="evidence" value="ECO:0007669"/>
    <property type="project" value="UniProtKB-SubCell"/>
</dbReference>
<keyword evidence="6 7" id="KW-0472">Membrane</keyword>
<feature type="transmembrane region" description="Helical" evidence="7">
    <location>
        <begin position="72"/>
        <end position="96"/>
    </location>
</feature>
<dbReference type="Proteomes" id="UP000288805">
    <property type="component" value="Unassembled WGS sequence"/>
</dbReference>
<dbReference type="InterPro" id="IPR038770">
    <property type="entry name" value="Na+/solute_symporter_sf"/>
</dbReference>
<feature type="transmembrane region" description="Helical" evidence="7">
    <location>
        <begin position="138"/>
        <end position="158"/>
    </location>
</feature>
<dbReference type="AlphaFoldDB" id="A0A438ESI0"/>
<organism evidence="8 9">
    <name type="scientific">Vitis vinifera</name>
    <name type="common">Grape</name>
    <dbReference type="NCBI Taxonomy" id="29760"/>
    <lineage>
        <taxon>Eukaryota</taxon>
        <taxon>Viridiplantae</taxon>
        <taxon>Streptophyta</taxon>
        <taxon>Embryophyta</taxon>
        <taxon>Tracheophyta</taxon>
        <taxon>Spermatophyta</taxon>
        <taxon>Magnoliopsida</taxon>
        <taxon>eudicotyledons</taxon>
        <taxon>Gunneridae</taxon>
        <taxon>Pentapetalae</taxon>
        <taxon>rosids</taxon>
        <taxon>Vitales</taxon>
        <taxon>Vitaceae</taxon>
        <taxon>Viteae</taxon>
        <taxon>Vitis</taxon>
    </lineage>
</organism>
<name>A0A438ESI0_VITVI</name>
<gene>
    <name evidence="8" type="primary">BASS5_1</name>
    <name evidence="8" type="ORF">CK203_073302</name>
</gene>
<dbReference type="Pfam" id="PF01758">
    <property type="entry name" value="SBF"/>
    <property type="match status" value="2"/>
</dbReference>
<reference evidence="8 9" key="1">
    <citation type="journal article" date="2018" name="PLoS Genet.">
        <title>Population sequencing reveals clonal diversity and ancestral inbreeding in the grapevine cultivar Chardonnay.</title>
        <authorList>
            <person name="Roach M.J."/>
            <person name="Johnson D.L."/>
            <person name="Bohlmann J."/>
            <person name="van Vuuren H.J."/>
            <person name="Jones S.J."/>
            <person name="Pretorius I.S."/>
            <person name="Schmidt S.A."/>
            <person name="Borneman A.R."/>
        </authorList>
    </citation>
    <scope>NUCLEOTIDE SEQUENCE [LARGE SCALE GENOMIC DNA]</scope>
    <source>
        <strain evidence="9">cv. Chardonnay</strain>
        <tissue evidence="8">Leaf</tissue>
    </source>
</reference>
<feature type="transmembrane region" description="Helical" evidence="7">
    <location>
        <begin position="46"/>
        <end position="65"/>
    </location>
</feature>
<accession>A0A438ESI0</accession>
<evidence type="ECO:0000256" key="4">
    <source>
        <dbReference type="ARBA" id="ARBA00022692"/>
    </source>
</evidence>
<evidence type="ECO:0000313" key="9">
    <source>
        <dbReference type="Proteomes" id="UP000288805"/>
    </source>
</evidence>
<comment type="similarity">
    <text evidence="3">Belongs to the bile acid:sodium symporter (BASS) (TC 2.A.28) family.</text>
</comment>
<evidence type="ECO:0000256" key="3">
    <source>
        <dbReference type="ARBA" id="ARBA00006528"/>
    </source>
</evidence>
<evidence type="ECO:0000256" key="5">
    <source>
        <dbReference type="ARBA" id="ARBA00022989"/>
    </source>
</evidence>
<dbReference type="InterPro" id="IPR004710">
    <property type="entry name" value="Bilac:Na_transpt"/>
</dbReference>
<keyword evidence="5 7" id="KW-1133">Transmembrane helix</keyword>
<proteinExistence type="inferred from homology"/>
<dbReference type="PANTHER" id="PTHR10361:SF30">
    <property type="entry name" value="SODIUM_METABOLITE COTRANSPORTER BASS6, CHLOROPLASTIC-RELATED"/>
    <property type="match status" value="1"/>
</dbReference>
<keyword evidence="4 7" id="KW-0812">Transmembrane</keyword>
<protein>
    <submittedName>
        <fullName evidence="8">Putative sodium/metabolite cotransporter BASS5, chloroplastic</fullName>
    </submittedName>
</protein>
<evidence type="ECO:0000256" key="1">
    <source>
        <dbReference type="ARBA" id="ARBA00004119"/>
    </source>
</evidence>
<evidence type="ECO:0000256" key="7">
    <source>
        <dbReference type="SAM" id="Phobius"/>
    </source>
</evidence>
<comment type="subcellular location">
    <subcellularLocation>
        <location evidence="2">Membrane</location>
        <topology evidence="2">Multi-pass membrane protein</topology>
    </subcellularLocation>
    <subcellularLocation>
        <location evidence="1">Plastid</location>
        <location evidence="1">Chloroplast envelope</location>
    </subcellularLocation>
</comment>
<dbReference type="PANTHER" id="PTHR10361">
    <property type="entry name" value="SODIUM-BILE ACID COTRANSPORTER"/>
    <property type="match status" value="1"/>
</dbReference>
<dbReference type="Gene3D" id="1.20.1530.20">
    <property type="match status" value="1"/>
</dbReference>
<dbReference type="EMBL" id="QGNW01001194">
    <property type="protein sequence ID" value="RVW50709.1"/>
    <property type="molecule type" value="Genomic_DNA"/>
</dbReference>
<feature type="transmembrane region" description="Helical" evidence="7">
    <location>
        <begin position="170"/>
        <end position="194"/>
    </location>
</feature>
<sequence>MVLCSCIRISNVAVGVNSSEKDFLEAFNRPMAIFAGYVGQFVVKPLLGYLFGTIAVTIFGLPTAIDPPMAPLSIVMTSLSTATAVFVTPILSLLLIGKRLPVDVKGMVSSILQIVVAPIAAGLLLNRFLPRICNAIRPFLPPLSVLVTACCVGSPLAINVESVLSPFGVTVSMLIIAFHFTAFVAGYGLSGLVFHEAPDVKALQRTLSFETGMQSSLLALALANRFFQDSLVGVPPAISVSL</sequence>
<dbReference type="GO" id="GO:0016020">
    <property type="term" value="C:membrane"/>
    <property type="evidence" value="ECO:0007669"/>
    <property type="project" value="UniProtKB-SubCell"/>
</dbReference>